<dbReference type="PRINTS" id="PR00046">
    <property type="entry name" value="SIGMA70FCT"/>
</dbReference>
<keyword evidence="4" id="KW-0346">Stress response</keyword>
<evidence type="ECO:0000256" key="4">
    <source>
        <dbReference type="ARBA" id="ARBA00023016"/>
    </source>
</evidence>
<dbReference type="NCBIfam" id="NF005143">
    <property type="entry name" value="PRK06596.1"/>
    <property type="match status" value="1"/>
</dbReference>
<dbReference type="RefSeq" id="WP_203584776.1">
    <property type="nucleotide sequence ID" value="NZ_JACOPV010000008.1"/>
</dbReference>
<accession>A0ABS2BY91</accession>
<name>A0ABS2BY91_9PSED</name>
<dbReference type="InterPro" id="IPR050813">
    <property type="entry name" value="Sigma-70_Factor"/>
</dbReference>
<dbReference type="SUPFAM" id="SSF88659">
    <property type="entry name" value="Sigma3 and sigma4 domains of RNA polymerase sigma factors"/>
    <property type="match status" value="1"/>
</dbReference>
<dbReference type="Gene3D" id="1.10.10.10">
    <property type="entry name" value="Winged helix-like DNA-binding domain superfamily/Winged helix DNA-binding domain"/>
    <property type="match status" value="1"/>
</dbReference>
<evidence type="ECO:0000259" key="9">
    <source>
        <dbReference type="PROSITE" id="PS00715"/>
    </source>
</evidence>
<dbReference type="PROSITE" id="PS00715">
    <property type="entry name" value="SIGMA70_1"/>
    <property type="match status" value="1"/>
</dbReference>
<keyword evidence="12" id="KW-1185">Reference proteome</keyword>
<evidence type="ECO:0000256" key="7">
    <source>
        <dbReference type="ARBA" id="ARBA00023163"/>
    </source>
</evidence>
<dbReference type="NCBIfam" id="TIGR02937">
    <property type="entry name" value="sigma70-ECF"/>
    <property type="match status" value="1"/>
</dbReference>
<comment type="function">
    <text evidence="8">Sigma factors are initiation factors that promote the attachment of RNA polymerase to specific initiation sites and are then released.</text>
</comment>
<organism evidence="11 12">
    <name type="scientific">Pseudomonas arcuscaelestis</name>
    <dbReference type="NCBI Taxonomy" id="2710591"/>
    <lineage>
        <taxon>Bacteria</taxon>
        <taxon>Pseudomonadati</taxon>
        <taxon>Pseudomonadota</taxon>
        <taxon>Gammaproteobacteria</taxon>
        <taxon>Pseudomonadales</taxon>
        <taxon>Pseudomonadaceae</taxon>
        <taxon>Pseudomonas</taxon>
    </lineage>
</organism>
<dbReference type="EMBL" id="JACOPV010000008">
    <property type="protein sequence ID" value="MBM5458596.1"/>
    <property type="molecule type" value="Genomic_DNA"/>
</dbReference>
<evidence type="ECO:0000256" key="6">
    <source>
        <dbReference type="ARBA" id="ARBA00023125"/>
    </source>
</evidence>
<gene>
    <name evidence="11" type="primary">rpoH</name>
    <name evidence="11" type="ORF">H8F21_13585</name>
</gene>
<dbReference type="InterPro" id="IPR000943">
    <property type="entry name" value="RNA_pol_sigma70"/>
</dbReference>
<keyword evidence="5 8" id="KW-0731">Sigma factor</keyword>
<dbReference type="PANTHER" id="PTHR30376:SF3">
    <property type="entry name" value="RNA POLYMERASE SIGMA FACTOR RPOH"/>
    <property type="match status" value="1"/>
</dbReference>
<dbReference type="PROSITE" id="PS00716">
    <property type="entry name" value="SIGMA70_2"/>
    <property type="match status" value="1"/>
</dbReference>
<dbReference type="InterPro" id="IPR013324">
    <property type="entry name" value="RNA_pol_sigma_r3/r4-like"/>
</dbReference>
<sequence>MVPGSNVDAYLAVLNTIPIMSAEEEHSLAVRLAERQDVEAARQLVASQLRFVVRVAKGYVGFGLPLGDLIQEGNVGLMKAVKRFNVAAQVRLMTFAAHHIKAEIHEFILRNGRMVRLATTKAQRKLYFNLRKQERSRTWLTQDEIHHIAETLNVSVRDVREMECRMAGNDTSFDPAADADDETAFLTPAHQLADHRYDPARQYESDAESDGLSGDLHAALESLDDRSKDILTQRFLGNSKATLHDLAAQYKVSAERIRQIEKQALAKLKVAMPMAA</sequence>
<evidence type="ECO:0000256" key="8">
    <source>
        <dbReference type="RuleBase" id="RU362124"/>
    </source>
</evidence>
<protein>
    <recommendedName>
        <fullName evidence="8">RNA polymerase sigma factor</fullName>
    </recommendedName>
</protein>
<feature type="domain" description="RNA polymerase sigma-70" evidence="9">
    <location>
        <begin position="68"/>
        <end position="81"/>
    </location>
</feature>
<dbReference type="NCBIfam" id="TIGR02392">
    <property type="entry name" value="rpoH_proteo"/>
    <property type="match status" value="1"/>
</dbReference>
<evidence type="ECO:0000256" key="1">
    <source>
        <dbReference type="ARBA" id="ARBA00007788"/>
    </source>
</evidence>
<dbReference type="Pfam" id="PF04542">
    <property type="entry name" value="Sigma70_r2"/>
    <property type="match status" value="1"/>
</dbReference>
<evidence type="ECO:0000256" key="3">
    <source>
        <dbReference type="ARBA" id="ARBA00023015"/>
    </source>
</evidence>
<dbReference type="Gene3D" id="1.10.601.10">
    <property type="entry name" value="RNA Polymerase Primary Sigma Factor"/>
    <property type="match status" value="1"/>
</dbReference>
<dbReference type="InterPro" id="IPR013325">
    <property type="entry name" value="RNA_pol_sigma_r2"/>
</dbReference>
<comment type="similarity">
    <text evidence="1 8">Belongs to the sigma-70 factor family.</text>
</comment>
<dbReference type="PANTHER" id="PTHR30376">
    <property type="entry name" value="SIGMA FACTOR RPOH HEAT SHOCK RELATED"/>
    <property type="match status" value="1"/>
</dbReference>
<dbReference type="Pfam" id="PF04545">
    <property type="entry name" value="Sigma70_r4"/>
    <property type="match status" value="1"/>
</dbReference>
<evidence type="ECO:0000256" key="5">
    <source>
        <dbReference type="ARBA" id="ARBA00023082"/>
    </source>
</evidence>
<comment type="caution">
    <text evidence="11">The sequence shown here is derived from an EMBL/GenBank/DDBJ whole genome shotgun (WGS) entry which is preliminary data.</text>
</comment>
<evidence type="ECO:0000313" key="12">
    <source>
        <dbReference type="Proteomes" id="UP000745663"/>
    </source>
</evidence>
<dbReference type="InterPro" id="IPR014284">
    <property type="entry name" value="RNA_pol_sigma-70_dom"/>
</dbReference>
<dbReference type="Proteomes" id="UP000745663">
    <property type="component" value="Unassembled WGS sequence"/>
</dbReference>
<dbReference type="SUPFAM" id="SSF88946">
    <property type="entry name" value="Sigma2 domain of RNA polymerase sigma factors"/>
    <property type="match status" value="1"/>
</dbReference>
<feature type="domain" description="RNA polymerase sigma-70" evidence="10">
    <location>
        <begin position="242"/>
        <end position="268"/>
    </location>
</feature>
<dbReference type="InterPro" id="IPR007630">
    <property type="entry name" value="RNA_pol_sigma70_r4"/>
</dbReference>
<proteinExistence type="inferred from homology"/>
<evidence type="ECO:0000313" key="11">
    <source>
        <dbReference type="EMBL" id="MBM5458596.1"/>
    </source>
</evidence>
<keyword evidence="7 8" id="KW-0804">Transcription</keyword>
<keyword evidence="2" id="KW-0963">Cytoplasm</keyword>
<keyword evidence="6 8" id="KW-0238">DNA-binding</keyword>
<evidence type="ECO:0000256" key="2">
    <source>
        <dbReference type="ARBA" id="ARBA00022490"/>
    </source>
</evidence>
<evidence type="ECO:0000259" key="10">
    <source>
        <dbReference type="PROSITE" id="PS00716"/>
    </source>
</evidence>
<keyword evidence="3 8" id="KW-0805">Transcription regulation</keyword>
<dbReference type="InterPro" id="IPR012759">
    <property type="entry name" value="RNA_pol_sigma_RpoH_proteobac"/>
</dbReference>
<dbReference type="InterPro" id="IPR007627">
    <property type="entry name" value="RNA_pol_sigma70_r2"/>
</dbReference>
<reference evidence="11 12" key="1">
    <citation type="submission" date="2020-08" db="EMBL/GenBank/DDBJ databases">
        <title>Description of novel Pseudomonas species.</title>
        <authorList>
            <person name="Duman M."/>
            <person name="Mulet M."/>
            <person name="Altun S."/>
            <person name="Saticioglu I.B."/>
            <person name="Lalucat J."/>
            <person name="Garcia-Valdes E."/>
        </authorList>
    </citation>
    <scope>NUCLEOTIDE SEQUENCE [LARGE SCALE GENOMIC DNA]</scope>
    <source>
        <strain evidence="11 12">P66</strain>
    </source>
</reference>
<dbReference type="InterPro" id="IPR036388">
    <property type="entry name" value="WH-like_DNA-bd_sf"/>
</dbReference>